<dbReference type="Proteomes" id="UP001143391">
    <property type="component" value="Unassembled WGS sequence"/>
</dbReference>
<evidence type="ECO:0000313" key="3">
    <source>
        <dbReference type="Proteomes" id="UP001143391"/>
    </source>
</evidence>
<reference evidence="2" key="1">
    <citation type="submission" date="2022-07" db="EMBL/GenBank/DDBJ databases">
        <title>Marinobacter iranensis a new bacterium isolate from a hipersaline lake in Iran.</title>
        <authorList>
            <person name="Mohammad A.M.A."/>
            <person name="Cristina S.-P."/>
            <person name="Antonio V."/>
        </authorList>
    </citation>
    <scope>NUCLEOTIDE SEQUENCE</scope>
    <source>
        <strain evidence="2">71-i</strain>
    </source>
</reference>
<proteinExistence type="predicted"/>
<dbReference type="RefSeq" id="WP_275710698.1">
    <property type="nucleotide sequence ID" value="NZ_JANCMW010000250.1"/>
</dbReference>
<feature type="non-terminal residue" evidence="2">
    <location>
        <position position="1"/>
    </location>
</feature>
<dbReference type="InterPro" id="IPR011493">
    <property type="entry name" value="GLUG"/>
</dbReference>
<name>A0ABT5YH04_9GAMM</name>
<organism evidence="2 3">
    <name type="scientific">Marinobacter iranensis</name>
    <dbReference type="NCBI Taxonomy" id="2962607"/>
    <lineage>
        <taxon>Bacteria</taxon>
        <taxon>Pseudomonadati</taxon>
        <taxon>Pseudomonadota</taxon>
        <taxon>Gammaproteobacteria</taxon>
        <taxon>Pseudomonadales</taxon>
        <taxon>Marinobacteraceae</taxon>
        <taxon>Marinobacter</taxon>
    </lineage>
</organism>
<sequence length="87" mass="8437">SISAVAVLVQSGSAGGIAGENTNGGWISNTLSLGPVQGYFQLGGIVGVNSANLANSIATGWVNVTGEIGEYGGLVGSGAGATNSYYD</sequence>
<dbReference type="Pfam" id="PF07581">
    <property type="entry name" value="Glug"/>
    <property type="match status" value="1"/>
</dbReference>
<dbReference type="EMBL" id="JANCMW010000250">
    <property type="protein sequence ID" value="MDF0752948.1"/>
    <property type="molecule type" value="Genomic_DNA"/>
</dbReference>
<comment type="caution">
    <text evidence="2">The sequence shown here is derived from an EMBL/GenBank/DDBJ whole genome shotgun (WGS) entry which is preliminary data.</text>
</comment>
<evidence type="ECO:0000259" key="1">
    <source>
        <dbReference type="Pfam" id="PF07581"/>
    </source>
</evidence>
<accession>A0ABT5YH04</accession>
<feature type="non-terminal residue" evidence="2">
    <location>
        <position position="87"/>
    </location>
</feature>
<evidence type="ECO:0000313" key="2">
    <source>
        <dbReference type="EMBL" id="MDF0752948.1"/>
    </source>
</evidence>
<feature type="domain" description="GLUG" evidence="1">
    <location>
        <begin position="38"/>
        <end position="63"/>
    </location>
</feature>
<dbReference type="Gene3D" id="2.160.20.110">
    <property type="match status" value="1"/>
</dbReference>
<keyword evidence="3" id="KW-1185">Reference proteome</keyword>
<gene>
    <name evidence="2" type="ORF">NLU14_22235</name>
</gene>
<protein>
    <recommendedName>
        <fullName evidence="1">GLUG domain-containing protein</fullName>
    </recommendedName>
</protein>